<proteinExistence type="predicted"/>
<accession>X1VCA9</accession>
<organism evidence="1">
    <name type="scientific">marine sediment metagenome</name>
    <dbReference type="NCBI Taxonomy" id="412755"/>
    <lineage>
        <taxon>unclassified sequences</taxon>
        <taxon>metagenomes</taxon>
        <taxon>ecological metagenomes</taxon>
    </lineage>
</organism>
<evidence type="ECO:0000313" key="1">
    <source>
        <dbReference type="EMBL" id="GAJ14852.1"/>
    </source>
</evidence>
<reference evidence="1" key="1">
    <citation type="journal article" date="2014" name="Front. Microbiol.">
        <title>High frequency of phylogenetically diverse reductive dehalogenase-homologous genes in deep subseafloor sedimentary metagenomes.</title>
        <authorList>
            <person name="Kawai M."/>
            <person name="Futagami T."/>
            <person name="Toyoda A."/>
            <person name="Takaki Y."/>
            <person name="Nishi S."/>
            <person name="Hori S."/>
            <person name="Arai W."/>
            <person name="Tsubouchi T."/>
            <person name="Morono Y."/>
            <person name="Uchiyama I."/>
            <person name="Ito T."/>
            <person name="Fujiyama A."/>
            <person name="Inagaki F."/>
            <person name="Takami H."/>
        </authorList>
    </citation>
    <scope>NUCLEOTIDE SEQUENCE</scope>
    <source>
        <strain evidence="1">Expedition CK06-06</strain>
    </source>
</reference>
<dbReference type="EMBL" id="BARW01031297">
    <property type="protein sequence ID" value="GAJ14852.1"/>
    <property type="molecule type" value="Genomic_DNA"/>
</dbReference>
<comment type="caution">
    <text evidence="1">The sequence shown here is derived from an EMBL/GenBank/DDBJ whole genome shotgun (WGS) entry which is preliminary data.</text>
</comment>
<protein>
    <submittedName>
        <fullName evidence="1">Uncharacterized protein</fullName>
    </submittedName>
</protein>
<sequence>MLKETYLANLRNVPAGAVKVRVARPAILSPSKELLNDWKGGKITWNEYETRYKAEILS</sequence>
<feature type="non-terminal residue" evidence="1">
    <location>
        <position position="58"/>
    </location>
</feature>
<dbReference type="AlphaFoldDB" id="X1VCA9"/>
<gene>
    <name evidence="1" type="ORF">S12H4_49817</name>
</gene>
<name>X1VCA9_9ZZZZ</name>